<sequence length="382" mass="43120">MFAPLTRRASKGAIIVALGRKRAASRPKHATASATFSPQKITQILQEQSTNSKLSLEKAEIHTSNSDFNLDYALTKKITIKFLSNWGNVPKISSGDIAVLDKDKISLEITDMVVYPKEMTYLLPNLDPSKSLKMFAWHSAFDAKDPIEITFFTSSNARYVRFINSGIDKETALKDLEIYENDNLAFKGETHRDFGIVAMLDSHPVEKVSYEHNLNLQRWDALFKDSYGFVPQFTGNLITIRLRSNYGNPEATSISHVVFFDTSEKPIPVEYFSTDRALKQCIFDNPRKFQTIENQVIFANTDKNVPQIDISVVKPIAIGGVCVFNTSLPDIPTNQCTKVFEILLNGVQTYIGKIPQSDGLPRNQKQSMTRVFLSDMNKRFVK</sequence>
<proteinExistence type="predicted"/>
<dbReference type="KEGG" id="tva:4761142"/>
<evidence type="ECO:0000313" key="2">
    <source>
        <dbReference type="Proteomes" id="UP000001542"/>
    </source>
</evidence>
<protein>
    <recommendedName>
        <fullName evidence="3">KATNIP domain-containing protein</fullName>
    </recommendedName>
</protein>
<name>A2EVL4_TRIV3</name>
<accession>A2EVL4</accession>
<dbReference type="OrthoDB" id="10668365at2759"/>
<evidence type="ECO:0008006" key="3">
    <source>
        <dbReference type="Google" id="ProtNLM"/>
    </source>
</evidence>
<organism evidence="1 2">
    <name type="scientific">Trichomonas vaginalis (strain ATCC PRA-98 / G3)</name>
    <dbReference type="NCBI Taxonomy" id="412133"/>
    <lineage>
        <taxon>Eukaryota</taxon>
        <taxon>Metamonada</taxon>
        <taxon>Parabasalia</taxon>
        <taxon>Trichomonadida</taxon>
        <taxon>Trichomonadidae</taxon>
        <taxon>Trichomonas</taxon>
    </lineage>
</organism>
<dbReference type="AlphaFoldDB" id="A2EVL4"/>
<reference evidence="1" key="2">
    <citation type="journal article" date="2007" name="Science">
        <title>Draft genome sequence of the sexually transmitted pathogen Trichomonas vaginalis.</title>
        <authorList>
            <person name="Carlton J.M."/>
            <person name="Hirt R.P."/>
            <person name="Silva J.C."/>
            <person name="Delcher A.L."/>
            <person name="Schatz M."/>
            <person name="Zhao Q."/>
            <person name="Wortman J.R."/>
            <person name="Bidwell S.L."/>
            <person name="Alsmark U.C.M."/>
            <person name="Besteiro S."/>
            <person name="Sicheritz-Ponten T."/>
            <person name="Noel C.J."/>
            <person name="Dacks J.B."/>
            <person name="Foster P.G."/>
            <person name="Simillion C."/>
            <person name="Van de Peer Y."/>
            <person name="Miranda-Saavedra D."/>
            <person name="Barton G.J."/>
            <person name="Westrop G.D."/>
            <person name="Mueller S."/>
            <person name="Dessi D."/>
            <person name="Fiori P.L."/>
            <person name="Ren Q."/>
            <person name="Paulsen I."/>
            <person name="Zhang H."/>
            <person name="Bastida-Corcuera F.D."/>
            <person name="Simoes-Barbosa A."/>
            <person name="Brown M.T."/>
            <person name="Hayes R.D."/>
            <person name="Mukherjee M."/>
            <person name="Okumura C.Y."/>
            <person name="Schneider R."/>
            <person name="Smith A.J."/>
            <person name="Vanacova S."/>
            <person name="Villalvazo M."/>
            <person name="Haas B.J."/>
            <person name="Pertea M."/>
            <person name="Feldblyum T.V."/>
            <person name="Utterback T.R."/>
            <person name="Shu C.L."/>
            <person name="Osoegawa K."/>
            <person name="de Jong P.J."/>
            <person name="Hrdy I."/>
            <person name="Horvathova L."/>
            <person name="Zubacova Z."/>
            <person name="Dolezal P."/>
            <person name="Malik S.B."/>
            <person name="Logsdon J.M. Jr."/>
            <person name="Henze K."/>
            <person name="Gupta A."/>
            <person name="Wang C.C."/>
            <person name="Dunne R.L."/>
            <person name="Upcroft J.A."/>
            <person name="Upcroft P."/>
            <person name="White O."/>
            <person name="Salzberg S.L."/>
            <person name="Tang P."/>
            <person name="Chiu C.-H."/>
            <person name="Lee Y.-S."/>
            <person name="Embley T.M."/>
            <person name="Coombs G.H."/>
            <person name="Mottram J.C."/>
            <person name="Tachezy J."/>
            <person name="Fraser-Liggett C.M."/>
            <person name="Johnson P.J."/>
        </authorList>
    </citation>
    <scope>NUCLEOTIDE SEQUENCE [LARGE SCALE GENOMIC DNA]</scope>
    <source>
        <strain evidence="1">G3</strain>
    </source>
</reference>
<evidence type="ECO:0000313" key="1">
    <source>
        <dbReference type="EMBL" id="EAY03293.1"/>
    </source>
</evidence>
<keyword evidence="2" id="KW-1185">Reference proteome</keyword>
<dbReference type="VEuPathDB" id="TrichDB:TVAGG3_0357940"/>
<dbReference type="InParanoid" id="A2EVL4"/>
<dbReference type="EMBL" id="DS113509">
    <property type="protein sequence ID" value="EAY03293.1"/>
    <property type="molecule type" value="Genomic_DNA"/>
</dbReference>
<reference evidence="1" key="1">
    <citation type="submission" date="2006-10" db="EMBL/GenBank/DDBJ databases">
        <authorList>
            <person name="Amadeo P."/>
            <person name="Zhao Q."/>
            <person name="Wortman J."/>
            <person name="Fraser-Liggett C."/>
            <person name="Carlton J."/>
        </authorList>
    </citation>
    <scope>NUCLEOTIDE SEQUENCE</scope>
    <source>
        <strain evidence="1">G3</strain>
    </source>
</reference>
<dbReference type="Proteomes" id="UP000001542">
    <property type="component" value="Unassembled WGS sequence"/>
</dbReference>
<gene>
    <name evidence="1" type="ORF">TVAG_193630</name>
</gene>
<dbReference type="RefSeq" id="XP_001315516.1">
    <property type="nucleotide sequence ID" value="XM_001315481.1"/>
</dbReference>
<dbReference type="VEuPathDB" id="TrichDB:TVAG_193630"/>